<dbReference type="GO" id="GO:0006520">
    <property type="term" value="P:amino acid metabolic process"/>
    <property type="evidence" value="ECO:0007669"/>
    <property type="project" value="InterPro"/>
</dbReference>
<dbReference type="InterPro" id="IPR015424">
    <property type="entry name" value="PyrdxlP-dep_Trfase"/>
</dbReference>
<evidence type="ECO:0000256" key="5">
    <source>
        <dbReference type="ARBA" id="ARBA00022898"/>
    </source>
</evidence>
<evidence type="ECO:0000256" key="3">
    <source>
        <dbReference type="ARBA" id="ARBA00022576"/>
    </source>
</evidence>
<feature type="non-terminal residue" evidence="7">
    <location>
        <position position="1"/>
    </location>
</feature>
<comment type="cofactor">
    <cofactor evidence="1">
        <name>pyridoxal 5'-phosphate</name>
        <dbReference type="ChEBI" id="CHEBI:597326"/>
    </cofactor>
</comment>
<organism evidence="7">
    <name type="scientific">marine metagenome</name>
    <dbReference type="NCBI Taxonomy" id="408172"/>
    <lineage>
        <taxon>unclassified sequences</taxon>
        <taxon>metagenomes</taxon>
        <taxon>ecological metagenomes</taxon>
    </lineage>
</organism>
<evidence type="ECO:0000256" key="4">
    <source>
        <dbReference type="ARBA" id="ARBA00022679"/>
    </source>
</evidence>
<dbReference type="Pfam" id="PF00155">
    <property type="entry name" value="Aminotran_1_2"/>
    <property type="match status" value="1"/>
</dbReference>
<evidence type="ECO:0000313" key="7">
    <source>
        <dbReference type="EMBL" id="SVD28296.1"/>
    </source>
</evidence>
<protein>
    <recommendedName>
        <fullName evidence="6">Aminotransferase class I/classII large domain-containing protein</fullName>
    </recommendedName>
</protein>
<dbReference type="PANTHER" id="PTHR46383">
    <property type="entry name" value="ASPARTATE AMINOTRANSFERASE"/>
    <property type="match status" value="1"/>
</dbReference>
<proteinExistence type="inferred from homology"/>
<dbReference type="AlphaFoldDB" id="A0A382U1V6"/>
<dbReference type="InterPro" id="IPR015422">
    <property type="entry name" value="PyrdxlP-dep_Trfase_small"/>
</dbReference>
<dbReference type="InterPro" id="IPR015421">
    <property type="entry name" value="PyrdxlP-dep_Trfase_major"/>
</dbReference>
<dbReference type="EMBL" id="UINC01140889">
    <property type="protein sequence ID" value="SVD28296.1"/>
    <property type="molecule type" value="Genomic_DNA"/>
</dbReference>
<reference evidence="7" key="1">
    <citation type="submission" date="2018-05" db="EMBL/GenBank/DDBJ databases">
        <authorList>
            <person name="Lanie J.A."/>
            <person name="Ng W.-L."/>
            <person name="Kazmierczak K.M."/>
            <person name="Andrzejewski T.M."/>
            <person name="Davidsen T.M."/>
            <person name="Wayne K.J."/>
            <person name="Tettelin H."/>
            <person name="Glass J.I."/>
            <person name="Rusch D."/>
            <person name="Podicherti R."/>
            <person name="Tsui H.-C.T."/>
            <person name="Winkler M.E."/>
        </authorList>
    </citation>
    <scope>NUCLEOTIDE SEQUENCE</scope>
</reference>
<dbReference type="InterPro" id="IPR004839">
    <property type="entry name" value="Aminotransferase_I/II_large"/>
</dbReference>
<name>A0A382U1V6_9ZZZZ</name>
<sequence length="214" mass="24142">EMEGLAALSIEYDLWVLSDDAYYEIRYTNDSPLSIVNVPGMKERTLILYTFSKKYAMTGWRIGASVGPKRLVEQIARFNVNDESCTNHFIQHAAIEGLMGDPSGPEAILNELKERRDIAVAGLNSIEGIQIPTPESTFYLYPNVSEVMSKKGYADLDLFRTDVLEATGVSFCTRHHFGRELAGETEQYIRFAYSGIDQENIREGLGKLKNWLES</sequence>
<feature type="domain" description="Aminotransferase class I/classII large" evidence="6">
    <location>
        <begin position="3"/>
        <end position="207"/>
    </location>
</feature>
<dbReference type="Gene3D" id="3.90.1150.10">
    <property type="entry name" value="Aspartate Aminotransferase, domain 1"/>
    <property type="match status" value="1"/>
</dbReference>
<keyword evidence="5" id="KW-0663">Pyridoxal phosphate</keyword>
<dbReference type="InterPro" id="IPR050596">
    <property type="entry name" value="AspAT/PAT-like"/>
</dbReference>
<keyword evidence="4" id="KW-0808">Transferase</keyword>
<keyword evidence="3" id="KW-0032">Aminotransferase</keyword>
<dbReference type="GO" id="GO:0008483">
    <property type="term" value="F:transaminase activity"/>
    <property type="evidence" value="ECO:0007669"/>
    <property type="project" value="UniProtKB-KW"/>
</dbReference>
<dbReference type="Gene3D" id="3.40.640.10">
    <property type="entry name" value="Type I PLP-dependent aspartate aminotransferase-like (Major domain)"/>
    <property type="match status" value="1"/>
</dbReference>
<comment type="similarity">
    <text evidence="2">Belongs to the class-I pyridoxal-phosphate-dependent aminotransferase family.</text>
</comment>
<gene>
    <name evidence="7" type="ORF">METZ01_LOCUS381150</name>
</gene>
<evidence type="ECO:0000256" key="2">
    <source>
        <dbReference type="ARBA" id="ARBA00007441"/>
    </source>
</evidence>
<evidence type="ECO:0000259" key="6">
    <source>
        <dbReference type="Pfam" id="PF00155"/>
    </source>
</evidence>
<dbReference type="GO" id="GO:0030170">
    <property type="term" value="F:pyridoxal phosphate binding"/>
    <property type="evidence" value="ECO:0007669"/>
    <property type="project" value="InterPro"/>
</dbReference>
<evidence type="ECO:0000256" key="1">
    <source>
        <dbReference type="ARBA" id="ARBA00001933"/>
    </source>
</evidence>
<accession>A0A382U1V6</accession>
<dbReference type="CDD" id="cd00609">
    <property type="entry name" value="AAT_like"/>
    <property type="match status" value="1"/>
</dbReference>
<dbReference type="SUPFAM" id="SSF53383">
    <property type="entry name" value="PLP-dependent transferases"/>
    <property type="match status" value="1"/>
</dbReference>